<protein>
    <submittedName>
        <fullName evidence="9">MFS general substrate transporter</fullName>
    </submittedName>
</protein>
<feature type="transmembrane region" description="Helical" evidence="7">
    <location>
        <begin position="389"/>
        <end position="410"/>
    </location>
</feature>
<comment type="subcellular location">
    <subcellularLocation>
        <location evidence="1">Membrane</location>
        <topology evidence="1">Multi-pass membrane protein</topology>
    </subcellularLocation>
</comment>
<dbReference type="Pfam" id="PF07690">
    <property type="entry name" value="MFS_1"/>
    <property type="match status" value="1"/>
</dbReference>
<feature type="transmembrane region" description="Helical" evidence="7">
    <location>
        <begin position="300"/>
        <end position="325"/>
    </location>
</feature>
<evidence type="ECO:0000256" key="4">
    <source>
        <dbReference type="ARBA" id="ARBA00022989"/>
    </source>
</evidence>
<feature type="transmembrane region" description="Helical" evidence="7">
    <location>
        <begin position="461"/>
        <end position="483"/>
    </location>
</feature>
<evidence type="ECO:0000256" key="7">
    <source>
        <dbReference type="SAM" id="Phobius"/>
    </source>
</evidence>
<keyword evidence="4 7" id="KW-1133">Transmembrane helix</keyword>
<dbReference type="PROSITE" id="PS50850">
    <property type="entry name" value="MFS"/>
    <property type="match status" value="1"/>
</dbReference>
<dbReference type="Gene3D" id="1.20.1250.20">
    <property type="entry name" value="MFS general substrate transporter like domains"/>
    <property type="match status" value="1"/>
</dbReference>
<feature type="region of interest" description="Disordered" evidence="6">
    <location>
        <begin position="261"/>
        <end position="286"/>
    </location>
</feature>
<evidence type="ECO:0000256" key="1">
    <source>
        <dbReference type="ARBA" id="ARBA00004141"/>
    </source>
</evidence>
<evidence type="ECO:0000313" key="10">
    <source>
        <dbReference type="Proteomes" id="UP000250266"/>
    </source>
</evidence>
<gene>
    <name evidence="9" type="ORF">K432DRAFT_431494</name>
</gene>
<feature type="transmembrane region" description="Helical" evidence="7">
    <location>
        <begin position="364"/>
        <end position="383"/>
    </location>
</feature>
<dbReference type="GO" id="GO:0016020">
    <property type="term" value="C:membrane"/>
    <property type="evidence" value="ECO:0007669"/>
    <property type="project" value="UniProtKB-SubCell"/>
</dbReference>
<keyword evidence="5 7" id="KW-0472">Membrane</keyword>
<feature type="transmembrane region" description="Helical" evidence="7">
    <location>
        <begin position="431"/>
        <end position="449"/>
    </location>
</feature>
<evidence type="ECO:0000259" key="8">
    <source>
        <dbReference type="PROSITE" id="PS50850"/>
    </source>
</evidence>
<feature type="transmembrane region" description="Helical" evidence="7">
    <location>
        <begin position="337"/>
        <end position="357"/>
    </location>
</feature>
<feature type="compositionally biased region" description="Polar residues" evidence="6">
    <location>
        <begin position="261"/>
        <end position="271"/>
    </location>
</feature>
<feature type="transmembrane region" description="Helical" evidence="7">
    <location>
        <begin position="147"/>
        <end position="169"/>
    </location>
</feature>
<dbReference type="EMBL" id="KV744816">
    <property type="protein sequence ID" value="OCK85618.1"/>
    <property type="molecule type" value="Genomic_DNA"/>
</dbReference>
<dbReference type="PANTHER" id="PTHR23506:SF23">
    <property type="entry name" value="GH10249P"/>
    <property type="match status" value="1"/>
</dbReference>
<evidence type="ECO:0000256" key="3">
    <source>
        <dbReference type="ARBA" id="ARBA00022692"/>
    </source>
</evidence>
<keyword evidence="3 7" id="KW-0812">Transmembrane</keyword>
<dbReference type="OrthoDB" id="5086884at2759"/>
<evidence type="ECO:0000256" key="2">
    <source>
        <dbReference type="ARBA" id="ARBA00022448"/>
    </source>
</evidence>
<dbReference type="InterPro" id="IPR036259">
    <property type="entry name" value="MFS_trans_sf"/>
</dbReference>
<feature type="region of interest" description="Disordered" evidence="6">
    <location>
        <begin position="204"/>
        <end position="245"/>
    </location>
</feature>
<dbReference type="SUPFAM" id="SSF103473">
    <property type="entry name" value="MFS general substrate transporter"/>
    <property type="match status" value="1"/>
</dbReference>
<keyword evidence="2" id="KW-0813">Transport</keyword>
<feature type="transmembrane region" description="Helical" evidence="7">
    <location>
        <begin position="117"/>
        <end position="135"/>
    </location>
</feature>
<feature type="transmembrane region" description="Helical" evidence="7">
    <location>
        <begin position="89"/>
        <end position="111"/>
    </location>
</feature>
<feature type="transmembrane region" description="Helical" evidence="7">
    <location>
        <begin position="55"/>
        <end position="77"/>
    </location>
</feature>
<accession>A0A8E2ELC4</accession>
<feature type="transmembrane region" description="Helical" evidence="7">
    <location>
        <begin position="12"/>
        <end position="35"/>
    </location>
</feature>
<feature type="transmembrane region" description="Helical" evidence="7">
    <location>
        <begin position="175"/>
        <end position="194"/>
    </location>
</feature>
<dbReference type="AlphaFoldDB" id="A0A8E2ELC4"/>
<dbReference type="GO" id="GO:0022857">
    <property type="term" value="F:transmembrane transporter activity"/>
    <property type="evidence" value="ECO:0007669"/>
    <property type="project" value="InterPro"/>
</dbReference>
<dbReference type="InterPro" id="IPR050930">
    <property type="entry name" value="MFS_Vesicular_Transporter"/>
</dbReference>
<dbReference type="InterPro" id="IPR011701">
    <property type="entry name" value="MFS"/>
</dbReference>
<evidence type="ECO:0000313" key="9">
    <source>
        <dbReference type="EMBL" id="OCK85618.1"/>
    </source>
</evidence>
<proteinExistence type="predicted"/>
<evidence type="ECO:0000256" key="6">
    <source>
        <dbReference type="SAM" id="MobiDB-lite"/>
    </source>
</evidence>
<evidence type="ECO:0000256" key="5">
    <source>
        <dbReference type="ARBA" id="ARBA00023136"/>
    </source>
</evidence>
<dbReference type="Proteomes" id="UP000250266">
    <property type="component" value="Unassembled WGS sequence"/>
</dbReference>
<dbReference type="InterPro" id="IPR020846">
    <property type="entry name" value="MFS_dom"/>
</dbReference>
<organism evidence="9 10">
    <name type="scientific">Lepidopterella palustris CBS 459.81</name>
    <dbReference type="NCBI Taxonomy" id="1314670"/>
    <lineage>
        <taxon>Eukaryota</taxon>
        <taxon>Fungi</taxon>
        <taxon>Dikarya</taxon>
        <taxon>Ascomycota</taxon>
        <taxon>Pezizomycotina</taxon>
        <taxon>Dothideomycetes</taxon>
        <taxon>Pleosporomycetidae</taxon>
        <taxon>Mytilinidiales</taxon>
        <taxon>Argynnaceae</taxon>
        <taxon>Lepidopterella</taxon>
    </lineage>
</organism>
<sequence>MRPISLSAIRSSKAFILITICTATFTDGFISGLVTPVFPFLLREQKLVPEKDIQISTSILIAAFALADFFGAPLCAWYVDRSKSRPIPWYIGIFLISTGTAFFGLANRFWMLAISRILQGFSSSILYTVGLAVLVDTVERDEVGQWMGTAMSANNIGMILSPLVGGIVYEKAGKMVVFAIMAALGAIDIALRLLMKESKENSPMEVKVGNIPRRAASPAPPPVLENREGLHAQSPESPRLDPEASRLSAQELLHHPSITTLNSSYTSTKSETATNTPPSSTPSPSRRLPGILSLLHSPRLLAALYGCFINECIVTSLCAVLPLFVNSAFNWSSLQAGLLFLTIAIPAFAGPLAGALADRLGARWIAVAGFLLTAPSLILLRLVDHNSKEQVILLCVLLTLAGTTIILFLSPLGAECSFVAEEESKNQNMDLYASSFSLMNCALAAAGLLGPLAAGGLEQRFGWGATTIAMGVLCVSGAVPCALATGGKRVDAMEGEHDV</sequence>
<name>A0A8E2ELC4_9PEZI</name>
<reference evidence="9 10" key="1">
    <citation type="journal article" date="2016" name="Nat. Commun.">
        <title>Ectomycorrhizal ecology is imprinted in the genome of the dominant symbiotic fungus Cenococcum geophilum.</title>
        <authorList>
            <consortium name="DOE Joint Genome Institute"/>
            <person name="Peter M."/>
            <person name="Kohler A."/>
            <person name="Ohm R.A."/>
            <person name="Kuo A."/>
            <person name="Krutzmann J."/>
            <person name="Morin E."/>
            <person name="Arend M."/>
            <person name="Barry K.W."/>
            <person name="Binder M."/>
            <person name="Choi C."/>
            <person name="Clum A."/>
            <person name="Copeland A."/>
            <person name="Grisel N."/>
            <person name="Haridas S."/>
            <person name="Kipfer T."/>
            <person name="LaButti K."/>
            <person name="Lindquist E."/>
            <person name="Lipzen A."/>
            <person name="Maire R."/>
            <person name="Meier B."/>
            <person name="Mihaltcheva S."/>
            <person name="Molinier V."/>
            <person name="Murat C."/>
            <person name="Poggeler S."/>
            <person name="Quandt C.A."/>
            <person name="Sperisen C."/>
            <person name="Tritt A."/>
            <person name="Tisserant E."/>
            <person name="Crous P.W."/>
            <person name="Henrissat B."/>
            <person name="Nehls U."/>
            <person name="Egli S."/>
            <person name="Spatafora J.W."/>
            <person name="Grigoriev I.V."/>
            <person name="Martin F.M."/>
        </authorList>
    </citation>
    <scope>NUCLEOTIDE SEQUENCE [LARGE SCALE GENOMIC DNA]</scope>
    <source>
        <strain evidence="9 10">CBS 459.81</strain>
    </source>
</reference>
<feature type="domain" description="Major facilitator superfamily (MFS) profile" evidence="8">
    <location>
        <begin position="16"/>
        <end position="489"/>
    </location>
</feature>
<keyword evidence="10" id="KW-1185">Reference proteome</keyword>
<dbReference type="PANTHER" id="PTHR23506">
    <property type="entry name" value="GH10249P"/>
    <property type="match status" value="1"/>
</dbReference>
<feature type="compositionally biased region" description="Low complexity" evidence="6">
    <location>
        <begin position="272"/>
        <end position="285"/>
    </location>
</feature>
<dbReference type="CDD" id="cd17325">
    <property type="entry name" value="MFS_MdtG_SLC18_like"/>
    <property type="match status" value="1"/>
</dbReference>